<sequence>MTAIRTTEMHCPNAEPAGVVCHDPLSVVAHGTVSRAPRPRQGTGVGFSASKFFDQKFIMTKYSCQSHC</sequence>
<protein>
    <submittedName>
        <fullName evidence="1">Uncharacterized protein</fullName>
    </submittedName>
</protein>
<organism evidence="1 2">
    <name type="scientific">Bradyrhizobium diazoefficiens</name>
    <dbReference type="NCBI Taxonomy" id="1355477"/>
    <lineage>
        <taxon>Bacteria</taxon>
        <taxon>Pseudomonadati</taxon>
        <taxon>Pseudomonadota</taxon>
        <taxon>Alphaproteobacteria</taxon>
        <taxon>Hyphomicrobiales</taxon>
        <taxon>Nitrobacteraceae</taxon>
        <taxon>Bradyrhizobium</taxon>
    </lineage>
</organism>
<evidence type="ECO:0000313" key="1">
    <source>
        <dbReference type="EMBL" id="BAR54773.1"/>
    </source>
</evidence>
<dbReference type="AlphaFoldDB" id="A0A0E4BLH6"/>
<proteinExistence type="predicted"/>
<dbReference type="Proteomes" id="UP000063308">
    <property type="component" value="Chromosome"/>
</dbReference>
<evidence type="ECO:0000313" key="2">
    <source>
        <dbReference type="Proteomes" id="UP000063308"/>
    </source>
</evidence>
<gene>
    <name evidence="1" type="ORF">NK6_1589</name>
</gene>
<reference evidence="1 2" key="1">
    <citation type="submission" date="2014-11" db="EMBL/GenBank/DDBJ databases">
        <title>Symbiosis island explosion on the genome of extra-slow-growing strains of soybean bradyrhizobia with massive insertion sequences.</title>
        <authorList>
            <person name="Iida T."/>
            <person name="Minamisawa K."/>
        </authorList>
    </citation>
    <scope>NUCLEOTIDE SEQUENCE [LARGE SCALE GENOMIC DNA]</scope>
    <source>
        <strain evidence="1 2">NK6</strain>
    </source>
</reference>
<dbReference type="EMBL" id="AP014685">
    <property type="protein sequence ID" value="BAR54773.1"/>
    <property type="molecule type" value="Genomic_DNA"/>
</dbReference>
<name>A0A0E4BLH6_9BRAD</name>
<accession>A0A0E4BLH6</accession>